<organism evidence="4 5">
    <name type="scientific">Mycena albidolilacea</name>
    <dbReference type="NCBI Taxonomy" id="1033008"/>
    <lineage>
        <taxon>Eukaryota</taxon>
        <taxon>Fungi</taxon>
        <taxon>Dikarya</taxon>
        <taxon>Basidiomycota</taxon>
        <taxon>Agaricomycotina</taxon>
        <taxon>Agaricomycetes</taxon>
        <taxon>Agaricomycetidae</taxon>
        <taxon>Agaricales</taxon>
        <taxon>Marasmiineae</taxon>
        <taxon>Mycenaceae</taxon>
        <taxon>Mycena</taxon>
    </lineage>
</organism>
<name>A0AAD6Z374_9AGAR</name>
<evidence type="ECO:0000313" key="5">
    <source>
        <dbReference type="Proteomes" id="UP001218218"/>
    </source>
</evidence>
<protein>
    <recommendedName>
        <fullName evidence="6">CxC5 like cysteine cluster associated with KDZ domain-containing protein</fullName>
    </recommendedName>
</protein>
<accession>A0AAD6Z374</accession>
<dbReference type="Proteomes" id="UP001218218">
    <property type="component" value="Unassembled WGS sequence"/>
</dbReference>
<evidence type="ECO:0000259" key="3">
    <source>
        <dbReference type="Pfam" id="PF18721"/>
    </source>
</evidence>
<reference evidence="4" key="1">
    <citation type="submission" date="2023-03" db="EMBL/GenBank/DDBJ databases">
        <title>Massive genome expansion in bonnet fungi (Mycena s.s.) driven by repeated elements and novel gene families across ecological guilds.</title>
        <authorList>
            <consortium name="Lawrence Berkeley National Laboratory"/>
            <person name="Harder C.B."/>
            <person name="Miyauchi S."/>
            <person name="Viragh M."/>
            <person name="Kuo A."/>
            <person name="Thoen E."/>
            <person name="Andreopoulos B."/>
            <person name="Lu D."/>
            <person name="Skrede I."/>
            <person name="Drula E."/>
            <person name="Henrissat B."/>
            <person name="Morin E."/>
            <person name="Kohler A."/>
            <person name="Barry K."/>
            <person name="LaButti K."/>
            <person name="Morin E."/>
            <person name="Salamov A."/>
            <person name="Lipzen A."/>
            <person name="Mereny Z."/>
            <person name="Hegedus B."/>
            <person name="Baldrian P."/>
            <person name="Stursova M."/>
            <person name="Weitz H."/>
            <person name="Taylor A."/>
            <person name="Grigoriev I.V."/>
            <person name="Nagy L.G."/>
            <person name="Martin F."/>
            <person name="Kauserud H."/>
        </authorList>
    </citation>
    <scope>NUCLEOTIDE SEQUENCE</scope>
    <source>
        <strain evidence="4">CBHHK002</strain>
    </source>
</reference>
<dbReference type="EMBL" id="JARIHO010000099">
    <property type="protein sequence ID" value="KAJ7304749.1"/>
    <property type="molecule type" value="Genomic_DNA"/>
</dbReference>
<dbReference type="InterPro" id="IPR041539">
    <property type="entry name" value="CxC5"/>
</dbReference>
<evidence type="ECO:0000256" key="1">
    <source>
        <dbReference type="SAM" id="MobiDB-lite"/>
    </source>
</evidence>
<evidence type="ECO:0000313" key="4">
    <source>
        <dbReference type="EMBL" id="KAJ7304749.1"/>
    </source>
</evidence>
<dbReference type="AlphaFoldDB" id="A0AAD6Z374"/>
<evidence type="ECO:0000259" key="2">
    <source>
        <dbReference type="Pfam" id="PF18718"/>
    </source>
</evidence>
<feature type="region of interest" description="Disordered" evidence="1">
    <location>
        <begin position="344"/>
        <end position="383"/>
    </location>
</feature>
<dbReference type="InterPro" id="IPR040898">
    <property type="entry name" value="CxC6"/>
</dbReference>
<evidence type="ECO:0008006" key="6">
    <source>
        <dbReference type="Google" id="ProtNLM"/>
    </source>
</evidence>
<keyword evidence="5" id="KW-1185">Reference proteome</keyword>
<dbReference type="Pfam" id="PF18718">
    <property type="entry name" value="CxC5"/>
    <property type="match status" value="1"/>
</dbReference>
<proteinExistence type="predicted"/>
<feature type="domain" description="CxC5 like cysteine cluster associated with KDZ" evidence="2">
    <location>
        <begin position="124"/>
        <end position="246"/>
    </location>
</feature>
<feature type="domain" description="CxC6 like cysteine cluster associated with KDZ" evidence="3">
    <location>
        <begin position="390"/>
        <end position="456"/>
    </location>
</feature>
<gene>
    <name evidence="4" type="ORF">DFH08DRAFT_721440</name>
</gene>
<feature type="compositionally biased region" description="Low complexity" evidence="1">
    <location>
        <begin position="354"/>
        <end position="377"/>
    </location>
</feature>
<comment type="caution">
    <text evidence="4">The sequence shown here is derived from an EMBL/GenBank/DDBJ whole genome shotgun (WGS) entry which is preliminary data.</text>
</comment>
<sequence>MTATVRDLILILEAFFPGDLALQQALYLLGVILSLYPLFRLHRNQQRQPPRRARTAWLSSIRDLLVAAFQPEDAEFSIWASGLDRSGEYADYISDDLGGLYRMLSLNPDNLTAPSPPSSFPAPRIILCTTHISCIFCPPGDSNIIPTLRRQEKPQSVWLLDNACRWVEADLLLAHCISCHADYYPDCVTYRDGGNKRRQRLDMAPQYLRISRHGIWADRRIASLQENALNRFHGGWSNFADWINDSTGAWRNLTHRQSQRLFMEHFSRRLLLFHEKDTYFSCGAHPNTHSLSEAVRAAIGVNGGVLGAAMSDGCVDCTHLKRYHSDLIADGVVLGDELNVAGVSPEVNTNEPSLQLPDIPADPAADQLPPPQQQQAPGEGMPRGYTRLTVMDGKTISHRKCALDICEGPLVNYKDGRFCDGHSNLRDVCGIIPCGRPVRQPGALTCDDLLHIDWQRKYDNRFSWMSFPGVQRVIRQQQADGENSGETGPALRIELGALGETPRNQVVYSFRAKTTYCLQTVQWACAYPIGWGKCYRSESSPQVLAILDRIWAEYPESKPSFIAYDDACSLLRHIVTQDSDSTWLLTTKFIVDAWHYIGHRATDILCRLWCNPAPTNGSQPDLILVAQDGNGSTHQTRAFNTETAEQLNSWLSGFEPQLRQMSDVNYDFFVHVLMMIYAERVQKQVEKKDLGLSEEFWAEATGV</sequence>
<dbReference type="Pfam" id="PF18721">
    <property type="entry name" value="CxC6"/>
    <property type="match status" value="1"/>
</dbReference>